<dbReference type="KEGG" id="kse:Ksed_11960"/>
<dbReference type="HOGENOM" id="CLU_3008429_0_0_11"/>
<evidence type="ECO:0000313" key="2">
    <source>
        <dbReference type="EMBL" id="ACV06233.1"/>
    </source>
</evidence>
<sequence length="56" mass="5848">MNRQLLAFLALAITLIYGAGFALIGDARQVWASVGGVVVALSWIAVGVFGRDRAGD</sequence>
<keyword evidence="1" id="KW-0812">Transmembrane</keyword>
<protein>
    <submittedName>
        <fullName evidence="2">Uncharacterized protein</fullName>
    </submittedName>
</protein>
<proteinExistence type="predicted"/>
<dbReference type="RefSeq" id="WP_015779178.1">
    <property type="nucleotide sequence ID" value="NC_013169.1"/>
</dbReference>
<name>C7NH63_KYTSD</name>
<dbReference type="AlphaFoldDB" id="C7NH63"/>
<dbReference type="EMBL" id="CP001686">
    <property type="protein sequence ID" value="ACV06233.1"/>
    <property type="molecule type" value="Genomic_DNA"/>
</dbReference>
<keyword evidence="3" id="KW-1185">Reference proteome</keyword>
<keyword evidence="1" id="KW-0472">Membrane</keyword>
<accession>C7NH63</accession>
<evidence type="ECO:0000313" key="3">
    <source>
        <dbReference type="Proteomes" id="UP000006666"/>
    </source>
</evidence>
<organism evidence="2 3">
    <name type="scientific">Kytococcus sedentarius (strain ATCC 14392 / DSM 20547 / JCM 11482 / CCUG 33030 / NBRC 15357 / NCTC 11040 / CCM 314 / 541)</name>
    <name type="common">Micrococcus sedentarius</name>
    <dbReference type="NCBI Taxonomy" id="478801"/>
    <lineage>
        <taxon>Bacteria</taxon>
        <taxon>Bacillati</taxon>
        <taxon>Actinomycetota</taxon>
        <taxon>Actinomycetes</taxon>
        <taxon>Micrococcales</taxon>
        <taxon>Kytococcaceae</taxon>
        <taxon>Kytococcus</taxon>
    </lineage>
</organism>
<evidence type="ECO:0000256" key="1">
    <source>
        <dbReference type="SAM" id="Phobius"/>
    </source>
</evidence>
<dbReference type="eggNOG" id="ENOG5033KJI">
    <property type="taxonomic scope" value="Bacteria"/>
</dbReference>
<reference evidence="2 3" key="1">
    <citation type="journal article" date="2009" name="Stand. Genomic Sci.">
        <title>Complete genome sequence of Kytococcus sedentarius type strain (541).</title>
        <authorList>
            <person name="Sims D."/>
            <person name="Brettin T."/>
            <person name="Detter J.C."/>
            <person name="Han C."/>
            <person name="Lapidus A."/>
            <person name="Copeland A."/>
            <person name="Glavina Del Rio T."/>
            <person name="Nolan M."/>
            <person name="Chen F."/>
            <person name="Lucas S."/>
            <person name="Tice H."/>
            <person name="Cheng J.F."/>
            <person name="Bruce D."/>
            <person name="Goodwin L."/>
            <person name="Pitluck S."/>
            <person name="Ovchinnikova G."/>
            <person name="Pati A."/>
            <person name="Ivanova N."/>
            <person name="Mavrommatis K."/>
            <person name="Chen A."/>
            <person name="Palaniappan K."/>
            <person name="D'haeseleer P."/>
            <person name="Chain P."/>
            <person name="Bristow J."/>
            <person name="Eisen J.A."/>
            <person name="Markowitz V."/>
            <person name="Hugenholtz P."/>
            <person name="Schneider S."/>
            <person name="Goker M."/>
            <person name="Pukall R."/>
            <person name="Kyrpides N.C."/>
            <person name="Klenk H.P."/>
        </authorList>
    </citation>
    <scope>NUCLEOTIDE SEQUENCE [LARGE SCALE GENOMIC DNA]</scope>
    <source>
        <strain evidence="3">ATCC 14392 / DSM 20547 / JCM 11482 / CCUG 33030 / NBRC 15357 / NCTC 11040 / CCM 314 / 541</strain>
    </source>
</reference>
<gene>
    <name evidence="2" type="ordered locus">Ksed_11960</name>
</gene>
<dbReference type="STRING" id="478801.Ksed_11960"/>
<keyword evidence="1" id="KW-1133">Transmembrane helix</keyword>
<feature type="transmembrane region" description="Helical" evidence="1">
    <location>
        <begin position="30"/>
        <end position="50"/>
    </location>
</feature>
<dbReference type="Proteomes" id="UP000006666">
    <property type="component" value="Chromosome"/>
</dbReference>